<keyword evidence="13" id="KW-1185">Reference proteome</keyword>
<feature type="domain" description="Cation efflux protein cytoplasmic" evidence="11">
    <location>
        <begin position="316"/>
        <end position="385"/>
    </location>
</feature>
<evidence type="ECO:0000256" key="2">
    <source>
        <dbReference type="ARBA" id="ARBA00008873"/>
    </source>
</evidence>
<protein>
    <recommendedName>
        <fullName evidence="14">SLC30A1</fullName>
    </recommendedName>
</protein>
<evidence type="ECO:0008006" key="14">
    <source>
        <dbReference type="Google" id="ProtNLM"/>
    </source>
</evidence>
<feature type="region of interest" description="Disordered" evidence="8">
    <location>
        <begin position="152"/>
        <end position="180"/>
    </location>
</feature>
<dbReference type="OrthoDB" id="29444at2759"/>
<comment type="subcellular location">
    <subcellularLocation>
        <location evidence="1">Membrane</location>
        <topology evidence="1">Multi-pass membrane protein</topology>
    </subcellularLocation>
</comment>
<dbReference type="PANTHER" id="PTHR45820:SF4">
    <property type="entry name" value="ZINC TRANSPORTER 63C, ISOFORM F"/>
    <property type="match status" value="1"/>
</dbReference>
<dbReference type="EMBL" id="VXIV02003172">
    <property type="protein sequence ID" value="KAF6020461.1"/>
    <property type="molecule type" value="Genomic_DNA"/>
</dbReference>
<keyword evidence="3" id="KW-0813">Transport</keyword>
<dbReference type="GO" id="GO:0005385">
    <property type="term" value="F:zinc ion transmembrane transporter activity"/>
    <property type="evidence" value="ECO:0007669"/>
    <property type="project" value="TreeGrafter"/>
</dbReference>
<dbReference type="InterPro" id="IPR027470">
    <property type="entry name" value="Cation_efflux_CTD"/>
</dbReference>
<evidence type="ECO:0000256" key="7">
    <source>
        <dbReference type="ARBA" id="ARBA00023136"/>
    </source>
</evidence>
<reference evidence="12" key="1">
    <citation type="submission" date="2020-06" db="EMBL/GenBank/DDBJ databases">
        <title>Draft genome of Bugula neritina, a colonial animal packing powerful symbionts and potential medicines.</title>
        <authorList>
            <person name="Rayko M."/>
        </authorList>
    </citation>
    <scope>NUCLEOTIDE SEQUENCE [LARGE SCALE GENOMIC DNA]</scope>
    <source>
        <strain evidence="12">Kwan_BN1</strain>
    </source>
</reference>
<evidence type="ECO:0000256" key="1">
    <source>
        <dbReference type="ARBA" id="ARBA00004141"/>
    </source>
</evidence>
<sequence>MKNHSITKEEKMGKYNGKSCRLITMLVLTTSFLMVEIIAGRVSNSLALIADAFHMLSDTMALVIGLLAVKYSKKGKSKTNTYGWARAEVVGALINAVFLVALCFTIFVEAIERLAMREPLENADLLLYVGGAGLLINLIGLCLFHNHAHGHTHGGTGHGHSHSHSHKDEPSKLHSDDEETADDLLDSDQKFHSFKDSQLQHKEDKRKVKSQQLNMRGVFLHMVGDALGSVVVMISAGLTMIYRKYIQPPLSSMPSDALNNTMSCDKVEMRRSLDPDWVLCIDPLLSLVLVAIILCTALPLLKHAAFVLMQSVPAHLDSNQLLREITQIKGVTEVHEFHIWSLSGNTVIASLHVGTQNLEDYVYIAGKVKKHLHNVGIHSVTIQPEFNELQMKPENRLCALECGPDMKCHSDTCCAKQDGHPKSVQRITSLDV</sequence>
<dbReference type="InterPro" id="IPR036837">
    <property type="entry name" value="Cation_efflux_CTD_sf"/>
</dbReference>
<dbReference type="NCBIfam" id="TIGR01297">
    <property type="entry name" value="CDF"/>
    <property type="match status" value="1"/>
</dbReference>
<dbReference type="InterPro" id="IPR058533">
    <property type="entry name" value="Cation_efflux_TM"/>
</dbReference>
<dbReference type="Pfam" id="PF16916">
    <property type="entry name" value="ZT_dimer"/>
    <property type="match status" value="1"/>
</dbReference>
<dbReference type="GO" id="GO:0016020">
    <property type="term" value="C:membrane"/>
    <property type="evidence" value="ECO:0007669"/>
    <property type="project" value="UniProtKB-SubCell"/>
</dbReference>
<dbReference type="SUPFAM" id="SSF160240">
    <property type="entry name" value="Cation efflux protein cytoplasmic domain-like"/>
    <property type="match status" value="1"/>
</dbReference>
<feature type="transmembrane region" description="Helical" evidence="9">
    <location>
        <begin position="46"/>
        <end position="69"/>
    </location>
</feature>
<evidence type="ECO:0000256" key="9">
    <source>
        <dbReference type="SAM" id="Phobius"/>
    </source>
</evidence>
<accession>A0A7J7J469</accession>
<evidence type="ECO:0000313" key="13">
    <source>
        <dbReference type="Proteomes" id="UP000593567"/>
    </source>
</evidence>
<dbReference type="GO" id="GO:0010312">
    <property type="term" value="P:detoxification of zinc ion"/>
    <property type="evidence" value="ECO:0007669"/>
    <property type="project" value="TreeGrafter"/>
</dbReference>
<dbReference type="PANTHER" id="PTHR45820">
    <property type="entry name" value="FI23527P1"/>
    <property type="match status" value="1"/>
</dbReference>
<comment type="similarity">
    <text evidence="2">Belongs to the cation diffusion facilitator (CDF) transporter (TC 2.A.4) family. SLC30A subfamily.</text>
</comment>
<keyword evidence="6 9" id="KW-1133">Transmembrane helix</keyword>
<feature type="transmembrane region" description="Helical" evidence="9">
    <location>
        <begin position="89"/>
        <end position="110"/>
    </location>
</feature>
<dbReference type="Pfam" id="PF01545">
    <property type="entry name" value="Cation_efflux"/>
    <property type="match status" value="1"/>
</dbReference>
<feature type="domain" description="Cation efflux protein transmembrane" evidence="10">
    <location>
        <begin position="22"/>
        <end position="246"/>
    </location>
</feature>
<dbReference type="SUPFAM" id="SSF161111">
    <property type="entry name" value="Cation efflux protein transmembrane domain-like"/>
    <property type="match status" value="1"/>
</dbReference>
<proteinExistence type="inferred from homology"/>
<evidence type="ECO:0000256" key="3">
    <source>
        <dbReference type="ARBA" id="ARBA00022448"/>
    </source>
</evidence>
<dbReference type="Proteomes" id="UP000593567">
    <property type="component" value="Unassembled WGS sequence"/>
</dbReference>
<dbReference type="InterPro" id="IPR027469">
    <property type="entry name" value="Cation_efflux_TMD_sf"/>
</dbReference>
<evidence type="ECO:0000256" key="6">
    <source>
        <dbReference type="ARBA" id="ARBA00022989"/>
    </source>
</evidence>
<feature type="transmembrane region" description="Helical" evidence="9">
    <location>
        <begin position="125"/>
        <end position="144"/>
    </location>
</feature>
<gene>
    <name evidence="12" type="ORF">EB796_021235</name>
</gene>
<keyword evidence="4 9" id="KW-0812">Transmembrane</keyword>
<comment type="caution">
    <text evidence="12">The sequence shown here is derived from an EMBL/GenBank/DDBJ whole genome shotgun (WGS) entry which is preliminary data.</text>
</comment>
<feature type="transmembrane region" description="Helical" evidence="9">
    <location>
        <begin position="218"/>
        <end position="242"/>
    </location>
</feature>
<evidence type="ECO:0000256" key="8">
    <source>
        <dbReference type="SAM" id="MobiDB-lite"/>
    </source>
</evidence>
<keyword evidence="7 9" id="KW-0472">Membrane</keyword>
<evidence type="ECO:0000256" key="5">
    <source>
        <dbReference type="ARBA" id="ARBA00022833"/>
    </source>
</evidence>
<evidence type="ECO:0000256" key="4">
    <source>
        <dbReference type="ARBA" id="ARBA00022692"/>
    </source>
</evidence>
<dbReference type="AlphaFoldDB" id="A0A7J7J469"/>
<dbReference type="InterPro" id="IPR002524">
    <property type="entry name" value="Cation_efflux"/>
</dbReference>
<feature type="transmembrane region" description="Helical" evidence="9">
    <location>
        <begin position="284"/>
        <end position="301"/>
    </location>
</feature>
<evidence type="ECO:0000259" key="10">
    <source>
        <dbReference type="Pfam" id="PF01545"/>
    </source>
</evidence>
<feature type="transmembrane region" description="Helical" evidence="9">
    <location>
        <begin position="20"/>
        <end position="40"/>
    </location>
</feature>
<keyword evidence="5" id="KW-0862">Zinc</keyword>
<dbReference type="Gene3D" id="1.20.1510.10">
    <property type="entry name" value="Cation efflux protein transmembrane domain"/>
    <property type="match status" value="1"/>
</dbReference>
<evidence type="ECO:0000313" key="12">
    <source>
        <dbReference type="EMBL" id="KAF6020461.1"/>
    </source>
</evidence>
<evidence type="ECO:0000259" key="11">
    <source>
        <dbReference type="Pfam" id="PF16916"/>
    </source>
</evidence>
<feature type="compositionally biased region" description="Basic and acidic residues" evidence="8">
    <location>
        <begin position="166"/>
        <end position="175"/>
    </location>
</feature>
<dbReference type="GO" id="GO:0006882">
    <property type="term" value="P:intracellular zinc ion homeostasis"/>
    <property type="evidence" value="ECO:0007669"/>
    <property type="project" value="TreeGrafter"/>
</dbReference>
<organism evidence="12 13">
    <name type="scientific">Bugula neritina</name>
    <name type="common">Brown bryozoan</name>
    <name type="synonym">Sertularia neritina</name>
    <dbReference type="NCBI Taxonomy" id="10212"/>
    <lineage>
        <taxon>Eukaryota</taxon>
        <taxon>Metazoa</taxon>
        <taxon>Spiralia</taxon>
        <taxon>Lophotrochozoa</taxon>
        <taxon>Bryozoa</taxon>
        <taxon>Gymnolaemata</taxon>
        <taxon>Cheilostomatida</taxon>
        <taxon>Flustrina</taxon>
        <taxon>Buguloidea</taxon>
        <taxon>Bugulidae</taxon>
        <taxon>Bugula</taxon>
    </lineage>
</organism>
<name>A0A7J7J469_BUGNE</name>